<dbReference type="InterPro" id="IPR010732">
    <property type="entry name" value="T6SS_TssG-like"/>
</dbReference>
<dbReference type="RefSeq" id="WP_377070888.1">
    <property type="nucleotide sequence ID" value="NZ_JBHMEC010000027.1"/>
</dbReference>
<dbReference type="PANTHER" id="PTHR35564">
    <property type="match status" value="1"/>
</dbReference>
<organism evidence="1 2">
    <name type="scientific">Roseovarius ramblicola</name>
    <dbReference type="NCBI Taxonomy" id="2022336"/>
    <lineage>
        <taxon>Bacteria</taxon>
        <taxon>Pseudomonadati</taxon>
        <taxon>Pseudomonadota</taxon>
        <taxon>Alphaproteobacteria</taxon>
        <taxon>Rhodobacterales</taxon>
        <taxon>Roseobacteraceae</taxon>
        <taxon>Roseovarius</taxon>
    </lineage>
</organism>
<dbReference type="Proteomes" id="UP001589670">
    <property type="component" value="Unassembled WGS sequence"/>
</dbReference>
<evidence type="ECO:0000313" key="2">
    <source>
        <dbReference type="Proteomes" id="UP001589670"/>
    </source>
</evidence>
<gene>
    <name evidence="1" type="primary">tssG</name>
    <name evidence="1" type="ORF">ACFFU4_16210</name>
</gene>
<accession>A0ABV5I3N0</accession>
<proteinExistence type="predicted"/>
<sequence length="351" mass="39236">MSGVSRLDRLHDAPWRWDVLELLRELERSHPDKPRIGAAARRGEDIVEIRQDPFLAFPSCNVVRAERPAKSGDPMQVFVQFMGFFGPQGPLPLSTTLEAHHWITRRDDPAFARFADMFSTRFVQLFYRAWADARPVVQMGRPAEDRFRAWTGALIGYGTPGLAGRDTLPDDARRQVLGLWGARVRSATRLLQILRQVMTMAVDLDERVGSWLEFSPDDHSRLGGSRAAIGRNCCLGARAWSVSHKIRVTLHCRDLEEYERCLPGRADCTRLGDVLRSYLGPTIESEIALTLPADRLPPTRLGQAGQLGWTTFSLPPPATGTQDTTDAARRLCAVFPVSPDSPANSDRKPQT</sequence>
<dbReference type="EMBL" id="JBHMEC010000027">
    <property type="protein sequence ID" value="MFB9151296.1"/>
    <property type="molecule type" value="Genomic_DNA"/>
</dbReference>
<keyword evidence="2" id="KW-1185">Reference proteome</keyword>
<comment type="caution">
    <text evidence="1">The sequence shown here is derived from an EMBL/GenBank/DDBJ whole genome shotgun (WGS) entry which is preliminary data.</text>
</comment>
<evidence type="ECO:0000313" key="1">
    <source>
        <dbReference type="EMBL" id="MFB9151296.1"/>
    </source>
</evidence>
<dbReference type="NCBIfam" id="TIGR03347">
    <property type="entry name" value="VI_chp_1"/>
    <property type="match status" value="1"/>
</dbReference>
<reference evidence="1 2" key="1">
    <citation type="submission" date="2024-09" db="EMBL/GenBank/DDBJ databases">
        <authorList>
            <person name="Sun Q."/>
            <person name="Mori K."/>
        </authorList>
    </citation>
    <scope>NUCLEOTIDE SEQUENCE [LARGE SCALE GENOMIC DNA]</scope>
    <source>
        <strain evidence="1 2">CECT 9424</strain>
    </source>
</reference>
<dbReference type="PANTHER" id="PTHR35564:SF4">
    <property type="entry name" value="CYTOPLASMIC PROTEIN"/>
    <property type="match status" value="1"/>
</dbReference>
<name>A0ABV5I3N0_9RHOB</name>
<protein>
    <submittedName>
        <fullName evidence="1">Type VI secretion system baseplate subunit TssG</fullName>
    </submittedName>
</protein>
<dbReference type="Pfam" id="PF06996">
    <property type="entry name" value="T6SS_TssG"/>
    <property type="match status" value="1"/>
</dbReference>